<feature type="transmembrane region" description="Helical" evidence="6">
    <location>
        <begin position="764"/>
        <end position="786"/>
    </location>
</feature>
<keyword evidence="3 6" id="KW-0812">Transmembrane</keyword>
<dbReference type="RefSeq" id="WP_100341590.1">
    <property type="nucleotide sequence ID" value="NZ_PGFJ01000002.1"/>
</dbReference>
<dbReference type="Proteomes" id="UP000242687">
    <property type="component" value="Unassembled WGS sequence"/>
</dbReference>
<dbReference type="AlphaFoldDB" id="A0A2H9VLP1"/>
<dbReference type="GO" id="GO:0005886">
    <property type="term" value="C:plasma membrane"/>
    <property type="evidence" value="ECO:0007669"/>
    <property type="project" value="UniProtKB-SubCell"/>
</dbReference>
<dbReference type="InterPro" id="IPR025857">
    <property type="entry name" value="MacB_PCD"/>
</dbReference>
<evidence type="ECO:0000256" key="1">
    <source>
        <dbReference type="ARBA" id="ARBA00004651"/>
    </source>
</evidence>
<evidence type="ECO:0000256" key="6">
    <source>
        <dbReference type="SAM" id="Phobius"/>
    </source>
</evidence>
<gene>
    <name evidence="9" type="ORF">CLV57_2358</name>
</gene>
<keyword evidence="5 6" id="KW-0472">Membrane</keyword>
<dbReference type="PROSITE" id="PS51257">
    <property type="entry name" value="PROKAR_LIPOPROTEIN"/>
    <property type="match status" value="1"/>
</dbReference>
<evidence type="ECO:0000259" key="7">
    <source>
        <dbReference type="Pfam" id="PF02687"/>
    </source>
</evidence>
<evidence type="ECO:0000313" key="10">
    <source>
        <dbReference type="Proteomes" id="UP000242687"/>
    </source>
</evidence>
<evidence type="ECO:0000256" key="4">
    <source>
        <dbReference type="ARBA" id="ARBA00022989"/>
    </source>
</evidence>
<sequence length="805" mass="88876">MIKNYIKIAWRNIIRHKAFSIINIAGLAIGIAACLLIFLIVDFELSFDKFQPQYSKIYRVVNEQKRGDGISYSDGIPVPMSPALKADFPDALFATIYTSYGSQVTISENANTDATKKFVEPMGVLFAEANLFKMFKFNWLAGSADVLNNPGNVIIDKTTAGKYFGDWKNAIGKLIKLDNLITLKVSGIIDDAPANTDMPLKVIASYKNFKDNMAAYDIEDSWGNNSSSHQVFMLLNEGQTKNAVNKRLKIFGAKHYSQKKATAITHFLQPLAEMHFDSRFGNALGDHVTSKATIRTLSLIAMLIIAMASINFINLSTAQSVKRSKEVGIRKVLGSSRMQLVKQSIGETTLIVLFSVMMAIGIAFLALPYLKNIASVPDDMALFTSSSMIFLVVIAVVVIVISGLYPALVVSGFKPVLAIKNKITAASVGGVSLRRVLVVTQFAISQLLIIGTIVAVKQMGFINSADLGFNKSAVLVIPGSTDSISLKKSESFKQEMLQNPGVKAVTFMSDQPSSDNNWSTNFYYDNSTIDKDYQTSLKFADADYFKTFELHFKAGHPYTANDSIGNIVVNETFVHKLGLKSAEQIIGKTVRLGGGKWRTVVGVVEDFKTNSLRDAIRPIVLLQNKAQFGVVAVKINTANFKTTVSQVQSKWEKTYPEYAYKGYFLDENIADFYKQENQLALIYKIFAGIAIFISCLGLYGLISFIVVQRTKEVGVRKVLGASVSSIVLMFSKEFILLISISFLIATPAAYYMMNRWLQSFVFRIPLSAWIFILSVVMSLIVAWLTVGYKAVKAALANPVTSLRSE</sequence>
<dbReference type="PANTHER" id="PTHR30572">
    <property type="entry name" value="MEMBRANE COMPONENT OF TRANSPORTER-RELATED"/>
    <property type="match status" value="1"/>
</dbReference>
<keyword evidence="2" id="KW-1003">Cell membrane</keyword>
<proteinExistence type="predicted"/>
<feature type="transmembrane region" description="Helical" evidence="6">
    <location>
        <begin position="297"/>
        <end position="315"/>
    </location>
</feature>
<feature type="domain" description="MacB-like periplasmic core" evidence="8">
    <location>
        <begin position="20"/>
        <end position="249"/>
    </location>
</feature>
<feature type="domain" description="MacB-like periplasmic core" evidence="8">
    <location>
        <begin position="472"/>
        <end position="635"/>
    </location>
</feature>
<keyword evidence="10" id="KW-1185">Reference proteome</keyword>
<evidence type="ECO:0000313" key="9">
    <source>
        <dbReference type="EMBL" id="PJJ79232.1"/>
    </source>
</evidence>
<feature type="transmembrane region" description="Helical" evidence="6">
    <location>
        <begin position="348"/>
        <end position="369"/>
    </location>
</feature>
<evidence type="ECO:0000259" key="8">
    <source>
        <dbReference type="Pfam" id="PF12704"/>
    </source>
</evidence>
<reference evidence="9 10" key="1">
    <citation type="submission" date="2017-11" db="EMBL/GenBank/DDBJ databases">
        <title>Genomic Encyclopedia of Archaeal and Bacterial Type Strains, Phase II (KMG-II): From Individual Species to Whole Genera.</title>
        <authorList>
            <person name="Goeker M."/>
        </authorList>
    </citation>
    <scope>NUCLEOTIDE SEQUENCE [LARGE SCALE GENOMIC DNA]</scope>
    <source>
        <strain evidence="9 10">DSM 28175</strain>
    </source>
</reference>
<dbReference type="PANTHER" id="PTHR30572:SF18">
    <property type="entry name" value="ABC-TYPE MACROLIDE FAMILY EXPORT SYSTEM PERMEASE COMPONENT 2"/>
    <property type="match status" value="1"/>
</dbReference>
<accession>A0A2H9VLP1</accession>
<dbReference type="Pfam" id="PF02687">
    <property type="entry name" value="FtsX"/>
    <property type="match status" value="2"/>
</dbReference>
<dbReference type="InterPro" id="IPR003838">
    <property type="entry name" value="ABC3_permease_C"/>
</dbReference>
<dbReference type="Pfam" id="PF12704">
    <property type="entry name" value="MacB_PCD"/>
    <property type="match status" value="2"/>
</dbReference>
<feature type="transmembrane region" description="Helical" evidence="6">
    <location>
        <begin position="681"/>
        <end position="707"/>
    </location>
</feature>
<feature type="transmembrane region" description="Helical" evidence="6">
    <location>
        <begin position="389"/>
        <end position="413"/>
    </location>
</feature>
<name>A0A2H9VLP1_9SPHI</name>
<evidence type="ECO:0000256" key="5">
    <source>
        <dbReference type="ARBA" id="ARBA00023136"/>
    </source>
</evidence>
<comment type="subcellular location">
    <subcellularLocation>
        <location evidence="1">Cell membrane</location>
        <topology evidence="1">Multi-pass membrane protein</topology>
    </subcellularLocation>
</comment>
<dbReference type="GO" id="GO:0022857">
    <property type="term" value="F:transmembrane transporter activity"/>
    <property type="evidence" value="ECO:0007669"/>
    <property type="project" value="TreeGrafter"/>
</dbReference>
<protein>
    <submittedName>
        <fullName evidence="9">Putative permease</fullName>
    </submittedName>
</protein>
<dbReference type="EMBL" id="PGFJ01000002">
    <property type="protein sequence ID" value="PJJ79232.1"/>
    <property type="molecule type" value="Genomic_DNA"/>
</dbReference>
<feature type="transmembrane region" description="Helical" evidence="6">
    <location>
        <begin position="734"/>
        <end position="752"/>
    </location>
</feature>
<feature type="transmembrane region" description="Helical" evidence="6">
    <location>
        <begin position="21"/>
        <end position="41"/>
    </location>
</feature>
<dbReference type="OrthoDB" id="1451596at2"/>
<evidence type="ECO:0000256" key="2">
    <source>
        <dbReference type="ARBA" id="ARBA00022475"/>
    </source>
</evidence>
<dbReference type="InterPro" id="IPR050250">
    <property type="entry name" value="Macrolide_Exporter_MacB"/>
</dbReference>
<evidence type="ECO:0000256" key="3">
    <source>
        <dbReference type="ARBA" id="ARBA00022692"/>
    </source>
</evidence>
<feature type="domain" description="ABC3 transporter permease C-terminal" evidence="7">
    <location>
        <begin position="685"/>
        <end position="794"/>
    </location>
</feature>
<feature type="transmembrane region" description="Helical" evidence="6">
    <location>
        <begin position="433"/>
        <end position="456"/>
    </location>
</feature>
<organism evidence="9 10">
    <name type="scientific">Mucilaginibacter auburnensis</name>
    <dbReference type="NCBI Taxonomy" id="1457233"/>
    <lineage>
        <taxon>Bacteria</taxon>
        <taxon>Pseudomonadati</taxon>
        <taxon>Bacteroidota</taxon>
        <taxon>Sphingobacteriia</taxon>
        <taxon>Sphingobacteriales</taxon>
        <taxon>Sphingobacteriaceae</taxon>
        <taxon>Mucilaginibacter</taxon>
    </lineage>
</organism>
<keyword evidence="4 6" id="KW-1133">Transmembrane helix</keyword>
<comment type="caution">
    <text evidence="9">The sequence shown here is derived from an EMBL/GenBank/DDBJ whole genome shotgun (WGS) entry which is preliminary data.</text>
</comment>
<feature type="domain" description="ABC3 transporter permease C-terminal" evidence="7">
    <location>
        <begin position="299"/>
        <end position="412"/>
    </location>
</feature>